<evidence type="ECO:0000313" key="2">
    <source>
        <dbReference type="Proteomes" id="UP000275078"/>
    </source>
</evidence>
<name>A0A3N4HQI7_ASCIM</name>
<feature type="non-terminal residue" evidence="1">
    <location>
        <position position="150"/>
    </location>
</feature>
<sequence length="150" mass="16160">MFQRINRYRDDLVPRCGHEDDVLLKRFQQQKSTVPAYAVSLEGIPNTSPKMVSCLPNLAVLVANFASSVTVPDRNGRLSLTASCQGKESTPGISVVSPHEEDASGLGTCLCSIADGQLGVVGRRWSDCGLGRGSESGLCNFGRRKLFPFS</sequence>
<organism evidence="1 2">
    <name type="scientific">Ascobolus immersus RN42</name>
    <dbReference type="NCBI Taxonomy" id="1160509"/>
    <lineage>
        <taxon>Eukaryota</taxon>
        <taxon>Fungi</taxon>
        <taxon>Dikarya</taxon>
        <taxon>Ascomycota</taxon>
        <taxon>Pezizomycotina</taxon>
        <taxon>Pezizomycetes</taxon>
        <taxon>Pezizales</taxon>
        <taxon>Ascobolaceae</taxon>
        <taxon>Ascobolus</taxon>
    </lineage>
</organism>
<reference evidence="1 2" key="1">
    <citation type="journal article" date="2018" name="Nat. Ecol. Evol.">
        <title>Pezizomycetes genomes reveal the molecular basis of ectomycorrhizal truffle lifestyle.</title>
        <authorList>
            <person name="Murat C."/>
            <person name="Payen T."/>
            <person name="Noel B."/>
            <person name="Kuo A."/>
            <person name="Morin E."/>
            <person name="Chen J."/>
            <person name="Kohler A."/>
            <person name="Krizsan K."/>
            <person name="Balestrini R."/>
            <person name="Da Silva C."/>
            <person name="Montanini B."/>
            <person name="Hainaut M."/>
            <person name="Levati E."/>
            <person name="Barry K.W."/>
            <person name="Belfiori B."/>
            <person name="Cichocki N."/>
            <person name="Clum A."/>
            <person name="Dockter R.B."/>
            <person name="Fauchery L."/>
            <person name="Guy J."/>
            <person name="Iotti M."/>
            <person name="Le Tacon F."/>
            <person name="Lindquist E.A."/>
            <person name="Lipzen A."/>
            <person name="Malagnac F."/>
            <person name="Mello A."/>
            <person name="Molinier V."/>
            <person name="Miyauchi S."/>
            <person name="Poulain J."/>
            <person name="Riccioni C."/>
            <person name="Rubini A."/>
            <person name="Sitrit Y."/>
            <person name="Splivallo R."/>
            <person name="Traeger S."/>
            <person name="Wang M."/>
            <person name="Zifcakova L."/>
            <person name="Wipf D."/>
            <person name="Zambonelli A."/>
            <person name="Paolocci F."/>
            <person name="Nowrousian M."/>
            <person name="Ottonello S."/>
            <person name="Baldrian P."/>
            <person name="Spatafora J.W."/>
            <person name="Henrissat B."/>
            <person name="Nagy L.G."/>
            <person name="Aury J.M."/>
            <person name="Wincker P."/>
            <person name="Grigoriev I.V."/>
            <person name="Bonfante P."/>
            <person name="Martin F.M."/>
        </authorList>
    </citation>
    <scope>NUCLEOTIDE SEQUENCE [LARGE SCALE GENOMIC DNA]</scope>
    <source>
        <strain evidence="1 2">RN42</strain>
    </source>
</reference>
<accession>A0A3N4HQI7</accession>
<gene>
    <name evidence="1" type="ORF">BJ508DRAFT_380647</name>
</gene>
<dbReference type="Proteomes" id="UP000275078">
    <property type="component" value="Unassembled WGS sequence"/>
</dbReference>
<dbReference type="AlphaFoldDB" id="A0A3N4HQI7"/>
<proteinExistence type="predicted"/>
<evidence type="ECO:0000313" key="1">
    <source>
        <dbReference type="EMBL" id="RPA74321.1"/>
    </source>
</evidence>
<protein>
    <submittedName>
        <fullName evidence="1">Uncharacterized protein</fullName>
    </submittedName>
</protein>
<dbReference type="EMBL" id="ML119793">
    <property type="protein sequence ID" value="RPA74321.1"/>
    <property type="molecule type" value="Genomic_DNA"/>
</dbReference>
<keyword evidence="2" id="KW-1185">Reference proteome</keyword>